<reference evidence="1 2" key="1">
    <citation type="submission" date="2024-03" db="EMBL/GenBank/DDBJ databases">
        <title>Genome-scale model development and genomic sequencing of the oleaginous clade Lipomyces.</title>
        <authorList>
            <consortium name="Lawrence Berkeley National Laboratory"/>
            <person name="Czajka J.J."/>
            <person name="Han Y."/>
            <person name="Kim J."/>
            <person name="Mondo S.J."/>
            <person name="Hofstad B.A."/>
            <person name="Robles A."/>
            <person name="Haridas S."/>
            <person name="Riley R."/>
            <person name="LaButti K."/>
            <person name="Pangilinan J."/>
            <person name="Andreopoulos W."/>
            <person name="Lipzen A."/>
            <person name="Yan J."/>
            <person name="Wang M."/>
            <person name="Ng V."/>
            <person name="Grigoriev I.V."/>
            <person name="Spatafora J.W."/>
            <person name="Magnuson J.K."/>
            <person name="Baker S.E."/>
            <person name="Pomraning K.R."/>
        </authorList>
    </citation>
    <scope>NUCLEOTIDE SEQUENCE [LARGE SCALE GENOMIC DNA]</scope>
    <source>
        <strain evidence="1 2">Phaff 52-87</strain>
    </source>
</reference>
<dbReference type="Proteomes" id="UP001498771">
    <property type="component" value="Unassembled WGS sequence"/>
</dbReference>
<organism evidence="1 2">
    <name type="scientific">Myxozyma melibiosi</name>
    <dbReference type="NCBI Taxonomy" id="54550"/>
    <lineage>
        <taxon>Eukaryota</taxon>
        <taxon>Fungi</taxon>
        <taxon>Dikarya</taxon>
        <taxon>Ascomycota</taxon>
        <taxon>Saccharomycotina</taxon>
        <taxon>Lipomycetes</taxon>
        <taxon>Lipomycetales</taxon>
        <taxon>Lipomycetaceae</taxon>
        <taxon>Myxozyma</taxon>
    </lineage>
</organism>
<dbReference type="EMBL" id="JBBJBU010000011">
    <property type="protein sequence ID" value="KAK7203583.1"/>
    <property type="molecule type" value="Genomic_DNA"/>
</dbReference>
<dbReference type="GeneID" id="90039791"/>
<protein>
    <submittedName>
        <fullName evidence="1">Uncharacterized protein</fullName>
    </submittedName>
</protein>
<dbReference type="RefSeq" id="XP_064766616.1">
    <property type="nucleotide sequence ID" value="XM_064914279.1"/>
</dbReference>
<evidence type="ECO:0000313" key="2">
    <source>
        <dbReference type="Proteomes" id="UP001498771"/>
    </source>
</evidence>
<accession>A0ABR1F3D5</accession>
<evidence type="ECO:0000313" key="1">
    <source>
        <dbReference type="EMBL" id="KAK7203583.1"/>
    </source>
</evidence>
<proteinExistence type="predicted"/>
<name>A0ABR1F3D5_9ASCO</name>
<comment type="caution">
    <text evidence="1">The sequence shown here is derived from an EMBL/GenBank/DDBJ whole genome shotgun (WGS) entry which is preliminary data.</text>
</comment>
<sequence>MPWVSREDRGAKPALARAHVKRTGVCVQIQKTANFTLKTSLDIRWLPVLATCT</sequence>
<gene>
    <name evidence="1" type="ORF">BZA70DRAFT_291167</name>
</gene>
<keyword evidence="2" id="KW-1185">Reference proteome</keyword>